<evidence type="ECO:0000256" key="12">
    <source>
        <dbReference type="SAM" id="SignalP"/>
    </source>
</evidence>
<dbReference type="SUPFAM" id="SSF50494">
    <property type="entry name" value="Trypsin-like serine proteases"/>
    <property type="match status" value="1"/>
</dbReference>
<evidence type="ECO:0000256" key="7">
    <source>
        <dbReference type="ARBA" id="ARBA00022764"/>
    </source>
</evidence>
<comment type="subcellular location">
    <subcellularLocation>
        <location evidence="2">Periplasm</location>
    </subcellularLocation>
</comment>
<dbReference type="RefSeq" id="WP_132072945.1">
    <property type="nucleotide sequence ID" value="NZ_SLVU01000002.1"/>
</dbReference>
<keyword evidence="6 14" id="KW-0645">Protease</keyword>
<evidence type="ECO:0000256" key="9">
    <source>
        <dbReference type="ARBA" id="ARBA00022825"/>
    </source>
</evidence>
<evidence type="ECO:0000256" key="2">
    <source>
        <dbReference type="ARBA" id="ARBA00004418"/>
    </source>
</evidence>
<dbReference type="Gene3D" id="2.30.42.10">
    <property type="match status" value="2"/>
</dbReference>
<dbReference type="EC" id="3.4.21.107" evidence="4"/>
<sequence length="493" mass="49589">MASSSAQKGSRAGRLTAVLAALSSVSALSLAALVAEPVAMHATNGAGSTVRAAPNAVQPPSAAEPGDFADIVARVKPAVISVRVEIDTAQQQAAAQDDGGAPVPNDGQGPLVGEGSGFFISADGYAVTNNHVVDHAHSLEVMTSDGRSYEATVVGTDPKTDLALIKVDGRDLPHVRFADQRPRVGNWVIAIGNPYGLGGTVTAGIVSAEGRDIGAGPYDDFIQIDAPINRGNSGGPAFDVNGDVIGVNTAIFSPSGGSVGIGFDIPADTAKAVIAELKAKGHVTRGWLGIKEQQVTPDIAEGLGLKEAKGALVDEADPAGPAGKAGMRSGDLITAVDGATIDDPRELAQKVGAKAPGTSVTVSIVRNGAPMEITLDLATMPEERAAPIEAASDGGAAPSGGQDFGLLLAPASKVAGAAEKGMVVVAIDPKGAAAQHGLEAGDIILDVGGKAVSNARDFRRDLVSLRKEGKVAALLRIQSSGATRFVALPLGHA</sequence>
<keyword evidence="7" id="KW-0574">Periplasm</keyword>
<dbReference type="Pfam" id="PF13365">
    <property type="entry name" value="Trypsin_2"/>
    <property type="match status" value="1"/>
</dbReference>
<feature type="chain" id="PRO_5020395610" description="Probable periplasmic serine endoprotease DegP-like" evidence="12">
    <location>
        <begin position="32"/>
        <end position="493"/>
    </location>
</feature>
<dbReference type="InterPro" id="IPR001478">
    <property type="entry name" value="PDZ"/>
</dbReference>
<protein>
    <recommendedName>
        <fullName evidence="5">Probable periplasmic serine endoprotease DegP-like</fullName>
        <ecNumber evidence="4">3.4.21.107</ecNumber>
    </recommendedName>
    <alternativeName>
        <fullName evidence="11">Protease Do</fullName>
    </alternativeName>
</protein>
<dbReference type="EMBL" id="SLVU01000002">
    <property type="protein sequence ID" value="TCN33747.1"/>
    <property type="molecule type" value="Genomic_DNA"/>
</dbReference>
<name>A0A4R2C0E5_9HYPH</name>
<dbReference type="InterPro" id="IPR036034">
    <property type="entry name" value="PDZ_sf"/>
</dbReference>
<accession>A0A4R2C0E5</accession>
<dbReference type="Proteomes" id="UP000295043">
    <property type="component" value="Unassembled WGS sequence"/>
</dbReference>
<proteinExistence type="inferred from homology"/>
<feature type="domain" description="PDZ" evidence="13">
    <location>
        <begin position="302"/>
        <end position="368"/>
    </location>
</feature>
<comment type="caution">
    <text evidence="14">The sequence shown here is derived from an EMBL/GenBank/DDBJ whole genome shotgun (WGS) entry which is preliminary data.</text>
</comment>
<comment type="catalytic activity">
    <reaction evidence="1">
        <text>Acts on substrates that are at least partially unfolded. The cleavage site P1 residue is normally between a pair of hydrophobic residues, such as Val-|-Val.</text>
        <dbReference type="EC" id="3.4.21.107"/>
    </reaction>
</comment>
<dbReference type="SMART" id="SM00228">
    <property type="entry name" value="PDZ"/>
    <property type="match status" value="2"/>
</dbReference>
<dbReference type="CDD" id="cd10839">
    <property type="entry name" value="cpPDZ1_DegP-like"/>
    <property type="match status" value="1"/>
</dbReference>
<evidence type="ECO:0000256" key="8">
    <source>
        <dbReference type="ARBA" id="ARBA00022801"/>
    </source>
</evidence>
<evidence type="ECO:0000313" key="14">
    <source>
        <dbReference type="EMBL" id="TCN33747.1"/>
    </source>
</evidence>
<dbReference type="AlphaFoldDB" id="A0A4R2C0E5"/>
<reference evidence="14 15" key="1">
    <citation type="submission" date="2019-03" db="EMBL/GenBank/DDBJ databases">
        <title>Genomic Encyclopedia of Type Strains, Phase IV (KMG-V): Genome sequencing to study the core and pangenomes of soil and plant-associated prokaryotes.</title>
        <authorList>
            <person name="Whitman W."/>
        </authorList>
    </citation>
    <scope>NUCLEOTIDE SEQUENCE [LARGE SCALE GENOMIC DNA]</scope>
    <source>
        <strain evidence="14 15">23C40</strain>
    </source>
</reference>
<evidence type="ECO:0000256" key="3">
    <source>
        <dbReference type="ARBA" id="ARBA00010541"/>
    </source>
</evidence>
<gene>
    <name evidence="14" type="ORF">EV184_10253</name>
</gene>
<dbReference type="SUPFAM" id="SSF50156">
    <property type="entry name" value="PDZ domain-like"/>
    <property type="match status" value="2"/>
</dbReference>
<dbReference type="PANTHER" id="PTHR22939">
    <property type="entry name" value="SERINE PROTEASE FAMILY S1C HTRA-RELATED"/>
    <property type="match status" value="1"/>
</dbReference>
<evidence type="ECO:0000256" key="11">
    <source>
        <dbReference type="ARBA" id="ARBA00032850"/>
    </source>
</evidence>
<evidence type="ECO:0000256" key="6">
    <source>
        <dbReference type="ARBA" id="ARBA00022670"/>
    </source>
</evidence>
<comment type="similarity">
    <text evidence="3">Belongs to the peptidase S1C family.</text>
</comment>
<dbReference type="PANTHER" id="PTHR22939:SF130">
    <property type="entry name" value="PERIPLASMIC SERINE ENDOPROTEASE DEGP-LIKE-RELATED"/>
    <property type="match status" value="1"/>
</dbReference>
<evidence type="ECO:0000259" key="13">
    <source>
        <dbReference type="PROSITE" id="PS50106"/>
    </source>
</evidence>
<dbReference type="InterPro" id="IPR009003">
    <property type="entry name" value="Peptidase_S1_PA"/>
</dbReference>
<evidence type="ECO:0000256" key="5">
    <source>
        <dbReference type="ARBA" id="ARBA00013958"/>
    </source>
</evidence>
<keyword evidence="12" id="KW-0732">Signal</keyword>
<feature type="domain" description="PDZ" evidence="13">
    <location>
        <begin position="385"/>
        <end position="454"/>
    </location>
</feature>
<dbReference type="PRINTS" id="PR00834">
    <property type="entry name" value="PROTEASES2C"/>
</dbReference>
<evidence type="ECO:0000256" key="10">
    <source>
        <dbReference type="ARBA" id="ARBA00023016"/>
    </source>
</evidence>
<dbReference type="GO" id="GO:0004252">
    <property type="term" value="F:serine-type endopeptidase activity"/>
    <property type="evidence" value="ECO:0007669"/>
    <property type="project" value="InterPro"/>
</dbReference>
<dbReference type="PROSITE" id="PS50106">
    <property type="entry name" value="PDZ"/>
    <property type="match status" value="2"/>
</dbReference>
<evidence type="ECO:0000313" key="15">
    <source>
        <dbReference type="Proteomes" id="UP000295043"/>
    </source>
</evidence>
<keyword evidence="10" id="KW-0346">Stress response</keyword>
<dbReference type="GO" id="GO:0006508">
    <property type="term" value="P:proteolysis"/>
    <property type="evidence" value="ECO:0007669"/>
    <property type="project" value="UniProtKB-KW"/>
</dbReference>
<keyword evidence="9" id="KW-0720">Serine protease</keyword>
<evidence type="ECO:0000256" key="1">
    <source>
        <dbReference type="ARBA" id="ARBA00001772"/>
    </source>
</evidence>
<keyword evidence="8" id="KW-0378">Hydrolase</keyword>
<feature type="signal peptide" evidence="12">
    <location>
        <begin position="1"/>
        <end position="31"/>
    </location>
</feature>
<evidence type="ECO:0000256" key="4">
    <source>
        <dbReference type="ARBA" id="ARBA00013035"/>
    </source>
</evidence>
<dbReference type="Gene3D" id="2.40.10.120">
    <property type="match status" value="1"/>
</dbReference>
<dbReference type="GO" id="GO:0042597">
    <property type="term" value="C:periplasmic space"/>
    <property type="evidence" value="ECO:0007669"/>
    <property type="project" value="UniProtKB-SubCell"/>
</dbReference>
<organism evidence="14 15">
    <name type="scientific">Sinorhizobium americanum</name>
    <dbReference type="NCBI Taxonomy" id="194963"/>
    <lineage>
        <taxon>Bacteria</taxon>
        <taxon>Pseudomonadati</taxon>
        <taxon>Pseudomonadota</taxon>
        <taxon>Alphaproteobacteria</taxon>
        <taxon>Hyphomicrobiales</taxon>
        <taxon>Rhizobiaceae</taxon>
        <taxon>Sinorhizobium/Ensifer group</taxon>
        <taxon>Sinorhizobium</taxon>
    </lineage>
</organism>
<dbReference type="InterPro" id="IPR001940">
    <property type="entry name" value="Peptidase_S1C"/>
</dbReference>
<dbReference type="Pfam" id="PF13180">
    <property type="entry name" value="PDZ_2"/>
    <property type="match status" value="2"/>
</dbReference>